<name>A0A377Q2P6_9NEIS</name>
<gene>
    <name evidence="2" type="ORF">EV682_101470</name>
    <name evidence="1" type="ORF">NCTC11159_00488</name>
</gene>
<evidence type="ECO:0000313" key="2">
    <source>
        <dbReference type="EMBL" id="TCU90437.1"/>
    </source>
</evidence>
<keyword evidence="4" id="KW-1185">Reference proteome</keyword>
<reference evidence="1 3" key="1">
    <citation type="submission" date="2018-06" db="EMBL/GenBank/DDBJ databases">
        <authorList>
            <consortium name="Pathogen Informatics"/>
            <person name="Doyle S."/>
        </authorList>
    </citation>
    <scope>NUCLEOTIDE SEQUENCE [LARGE SCALE GENOMIC DNA]</scope>
    <source>
        <strain evidence="1 3">NCTC11159</strain>
    </source>
</reference>
<evidence type="ECO:0000313" key="4">
    <source>
        <dbReference type="Proteomes" id="UP000295794"/>
    </source>
</evidence>
<protein>
    <submittedName>
        <fullName evidence="1">Uncharacterized protein</fullName>
    </submittedName>
</protein>
<dbReference type="Proteomes" id="UP000295794">
    <property type="component" value="Unassembled WGS sequence"/>
</dbReference>
<proteinExistence type="predicted"/>
<reference evidence="2 4" key="2">
    <citation type="submission" date="2019-03" db="EMBL/GenBank/DDBJ databases">
        <title>Genomic Encyclopedia of Type Strains, Phase IV (KMG-IV): sequencing the most valuable type-strain genomes for metagenomic binning, comparative biology and taxonomic classification.</title>
        <authorList>
            <person name="Goeker M."/>
        </authorList>
    </citation>
    <scope>NUCLEOTIDE SEQUENCE [LARGE SCALE GENOMIC DNA]</scope>
    <source>
        <strain evidence="2 4">DSM 3764</strain>
    </source>
</reference>
<evidence type="ECO:0000313" key="1">
    <source>
        <dbReference type="EMBL" id="STQ89464.1"/>
    </source>
</evidence>
<evidence type="ECO:0000313" key="3">
    <source>
        <dbReference type="Proteomes" id="UP000255108"/>
    </source>
</evidence>
<dbReference type="RefSeq" id="WP_115225909.1">
    <property type="nucleotide sequence ID" value="NZ_CAWOLO010000001.1"/>
</dbReference>
<dbReference type="EMBL" id="SMBT01000001">
    <property type="protein sequence ID" value="TCU90437.1"/>
    <property type="molecule type" value="Genomic_DNA"/>
</dbReference>
<dbReference type="OrthoDB" id="8827675at2"/>
<dbReference type="EMBL" id="UGHR01000001">
    <property type="protein sequence ID" value="STQ89464.1"/>
    <property type="molecule type" value="Genomic_DNA"/>
</dbReference>
<sequence length="519" mass="58115">MHNTASGSQPPIVIELAPPYAVQGEPVRYQSLWLLLRIIYARQIEKRPLSAATIRAFFPQAQSIRMIISRAFAEFSRLGITVGWGHDQQIDLALLKLSQRSRGPFWLQADTLERFEFTQQGRHVSVDELGPFLGLHASALPPMGMAGERSGVDYVMQDMRFWQHLTQGMREGHDGFVRPAELRQSDPFLLAQQYAQNDFQQALALMKASLAWRRSDLLAESKQALSRFEHLIALGQLASARPTFAAMAQIVHAWDRYTLGDTEAARTLLMQLEASGTLGPVVCYNPRVRFEFLNLSALLYKFDAMAEGGALRQESADAALQALSYALEAACEADSIDAVQHAAANIGWCLWLFRQLDLLDQPLPAVQAQAMRWLGLSEWICDRFGVGSASAWNTIFILRIARGNCHGASSLGAFRAQQPMSLSKAALALQPLSAPFALGFHHWFAWAQFTLEEYDSGRLRFPPLQLANLLLEAAWFCVFEQGASLKAYQIVERLRTQLLELRPGERVFFRDALNTIPLP</sequence>
<accession>A0A377Q2P6</accession>
<organism evidence="1 3">
    <name type="scientific">Iodobacter fluviatilis</name>
    <dbReference type="NCBI Taxonomy" id="537"/>
    <lineage>
        <taxon>Bacteria</taxon>
        <taxon>Pseudomonadati</taxon>
        <taxon>Pseudomonadota</taxon>
        <taxon>Betaproteobacteria</taxon>
        <taxon>Neisseriales</taxon>
        <taxon>Chitinibacteraceae</taxon>
        <taxon>Iodobacter</taxon>
    </lineage>
</organism>
<dbReference type="AlphaFoldDB" id="A0A377Q2P6"/>
<dbReference type="Proteomes" id="UP000255108">
    <property type="component" value="Unassembled WGS sequence"/>
</dbReference>